<comment type="caution">
    <text evidence="1">The sequence shown here is derived from an EMBL/GenBank/DDBJ whole genome shotgun (WGS) entry which is preliminary data.</text>
</comment>
<dbReference type="EMBL" id="CAGKOT010000012">
    <property type="protein sequence ID" value="CAB5358283.1"/>
    <property type="molecule type" value="Genomic_DNA"/>
</dbReference>
<evidence type="ECO:0000313" key="2">
    <source>
        <dbReference type="Proteomes" id="UP000684084"/>
    </source>
</evidence>
<dbReference type="Proteomes" id="UP000684084">
    <property type="component" value="Unassembled WGS sequence"/>
</dbReference>
<sequence>MSEKIDHSDIKELDINYIELDPLKVSDSNTIESDKDTDIISDEEEDSIAIFSRKTHVQEVHYATVPI</sequence>
<gene>
    <name evidence="1" type="ORF">CHRIB12_LOCUS7246</name>
</gene>
<name>A0A916E6F9_9GLOM</name>
<evidence type="ECO:0000313" key="1">
    <source>
        <dbReference type="EMBL" id="CAB5358283.1"/>
    </source>
</evidence>
<proteinExistence type="predicted"/>
<protein>
    <submittedName>
        <fullName evidence="1">Uncharacterized protein</fullName>
    </submittedName>
</protein>
<organism evidence="1 2">
    <name type="scientific">Rhizophagus irregularis</name>
    <dbReference type="NCBI Taxonomy" id="588596"/>
    <lineage>
        <taxon>Eukaryota</taxon>
        <taxon>Fungi</taxon>
        <taxon>Fungi incertae sedis</taxon>
        <taxon>Mucoromycota</taxon>
        <taxon>Glomeromycotina</taxon>
        <taxon>Glomeromycetes</taxon>
        <taxon>Glomerales</taxon>
        <taxon>Glomeraceae</taxon>
        <taxon>Rhizophagus</taxon>
    </lineage>
</organism>
<dbReference type="AlphaFoldDB" id="A0A916E6F9"/>
<reference evidence="1" key="1">
    <citation type="submission" date="2020-05" db="EMBL/GenBank/DDBJ databases">
        <authorList>
            <person name="Rincon C."/>
            <person name="Sanders R I."/>
            <person name="Robbins C."/>
            <person name="Chaturvedi A."/>
        </authorList>
    </citation>
    <scope>NUCLEOTIDE SEQUENCE</scope>
    <source>
        <strain evidence="1">CHB12</strain>
    </source>
</reference>
<accession>A0A916E6F9</accession>